<dbReference type="HOGENOM" id="CLU_178469_0_0_11"/>
<dbReference type="EMBL" id="CP003169">
    <property type="protein sequence ID" value="AEV72484.1"/>
    <property type="molecule type" value="Genomic_DNA"/>
</dbReference>
<sequence>MAMNTDVAVLAKEAANFERISGELTAVIAQVEATAGALASHMVGQAGTAAQQALIRFHEAAAQQTKQLDDISANIHTSGVQYTSTDDDQASAFSSAMNINH</sequence>
<proteinExistence type="predicted"/>
<gene>
    <name evidence="1" type="ordered locus">MycrhN_1876</name>
</gene>
<protein>
    <submittedName>
        <fullName evidence="1">WXG repeat protein</fullName>
    </submittedName>
</protein>
<dbReference type="Proteomes" id="UP000005442">
    <property type="component" value="Chromosome"/>
</dbReference>
<dbReference type="STRING" id="710685.MycrhN_1876"/>
<dbReference type="eggNOG" id="COG4842">
    <property type="taxonomic scope" value="Bacteria"/>
</dbReference>
<dbReference type="OrthoDB" id="4640046at2"/>
<dbReference type="InterPro" id="IPR036689">
    <property type="entry name" value="ESAT-6-like_sf"/>
</dbReference>
<accession>G8RMI7</accession>
<dbReference type="InterPro" id="IPR010310">
    <property type="entry name" value="T7SS_ESAT-6-like"/>
</dbReference>
<evidence type="ECO:0000313" key="2">
    <source>
        <dbReference type="Proteomes" id="UP000005442"/>
    </source>
</evidence>
<reference evidence="1 2" key="1">
    <citation type="submission" date="2011-12" db="EMBL/GenBank/DDBJ databases">
        <title>Complete sequence of Mycobacterium rhodesiae NBB3.</title>
        <authorList>
            <consortium name="US DOE Joint Genome Institute"/>
            <person name="Lucas S."/>
            <person name="Han J."/>
            <person name="Lapidus A."/>
            <person name="Cheng J.-F."/>
            <person name="Goodwin L."/>
            <person name="Pitluck S."/>
            <person name="Peters L."/>
            <person name="Mikhailova N."/>
            <person name="Gu W."/>
            <person name="Detter J.C."/>
            <person name="Han C."/>
            <person name="Tapia R."/>
            <person name="Land M."/>
            <person name="Hauser L."/>
            <person name="Kyrpides N."/>
            <person name="Ivanova N."/>
            <person name="Pagani I."/>
            <person name="Mattes T."/>
            <person name="Holmes A."/>
            <person name="Rutledge P."/>
            <person name="Paulsen I."/>
            <person name="Coleman N."/>
            <person name="Woyke T."/>
        </authorList>
    </citation>
    <scope>NUCLEOTIDE SEQUENCE [LARGE SCALE GENOMIC DNA]</scope>
    <source>
        <strain evidence="1 2">NBB3</strain>
    </source>
</reference>
<dbReference type="Pfam" id="PF06013">
    <property type="entry name" value="WXG100"/>
    <property type="match status" value="1"/>
</dbReference>
<dbReference type="AlphaFoldDB" id="G8RMI7"/>
<evidence type="ECO:0000313" key="1">
    <source>
        <dbReference type="EMBL" id="AEV72484.1"/>
    </source>
</evidence>
<keyword evidence="2" id="KW-1185">Reference proteome</keyword>
<organism evidence="1 2">
    <name type="scientific">Mycolicibacterium rhodesiae (strain NBB3)</name>
    <name type="common">Mycobacterium rhodesiae</name>
    <dbReference type="NCBI Taxonomy" id="710685"/>
    <lineage>
        <taxon>Bacteria</taxon>
        <taxon>Bacillati</taxon>
        <taxon>Actinomycetota</taxon>
        <taxon>Actinomycetes</taxon>
        <taxon>Mycobacteriales</taxon>
        <taxon>Mycobacteriaceae</taxon>
        <taxon>Mycolicibacterium</taxon>
    </lineage>
</organism>
<dbReference type="RefSeq" id="WP_014210298.1">
    <property type="nucleotide sequence ID" value="NC_016604.1"/>
</dbReference>
<name>G8RMI7_MYCRN</name>
<dbReference type="SUPFAM" id="SSF140453">
    <property type="entry name" value="EsxAB dimer-like"/>
    <property type="match status" value="1"/>
</dbReference>
<dbReference type="PATRIC" id="fig|710685.3.peg.1885"/>
<dbReference type="Gene3D" id="1.10.287.1060">
    <property type="entry name" value="ESAT-6-like"/>
    <property type="match status" value="1"/>
</dbReference>
<dbReference type="KEGG" id="mrh:MycrhN_1876"/>